<dbReference type="EMBL" id="CP017147">
    <property type="protein sequence ID" value="AOO84289.1"/>
    <property type="molecule type" value="Genomic_DNA"/>
</dbReference>
<dbReference type="AlphaFoldDB" id="A0A1D7UA95"/>
<evidence type="ECO:0000256" key="1">
    <source>
        <dbReference type="SAM" id="MobiDB-lite"/>
    </source>
</evidence>
<dbReference type="KEGG" id="bvv:BHK69_08205"/>
<reference evidence="2 3" key="1">
    <citation type="journal article" date="2015" name="Antonie Van Leeuwenhoek">
        <title>Bosea vaviloviae sp. nov., a new species of slow-growing rhizobia isolated from nodules of the relict species Vavilovia formosa (Stev.) Fed.</title>
        <authorList>
            <person name="Safronova V.I."/>
            <person name="Kuznetsova I.G."/>
            <person name="Sazanova A.L."/>
            <person name="Kimeklis A.K."/>
            <person name="Belimov A.A."/>
            <person name="Andronov E.E."/>
            <person name="Pinaev A.G."/>
            <person name="Chizhevskaya E.P."/>
            <person name="Pukhaev A.R."/>
            <person name="Popov K.P."/>
            <person name="Willems A."/>
            <person name="Tikhonovich I.A."/>
        </authorList>
    </citation>
    <scope>NUCLEOTIDE SEQUENCE [LARGE SCALE GENOMIC DNA]</scope>
    <source>
        <strain evidence="2 3">Vaf18</strain>
    </source>
</reference>
<name>A0A1D7UA95_9HYPH</name>
<protein>
    <submittedName>
        <fullName evidence="2">Uncharacterized protein</fullName>
    </submittedName>
</protein>
<dbReference type="Proteomes" id="UP000094969">
    <property type="component" value="Chromosome"/>
</dbReference>
<evidence type="ECO:0000313" key="3">
    <source>
        <dbReference type="Proteomes" id="UP000094969"/>
    </source>
</evidence>
<keyword evidence="3" id="KW-1185">Reference proteome</keyword>
<feature type="region of interest" description="Disordered" evidence="1">
    <location>
        <begin position="1"/>
        <end position="20"/>
    </location>
</feature>
<organism evidence="2 3">
    <name type="scientific">Bosea vaviloviae</name>
    <dbReference type="NCBI Taxonomy" id="1526658"/>
    <lineage>
        <taxon>Bacteria</taxon>
        <taxon>Pseudomonadati</taxon>
        <taxon>Pseudomonadota</taxon>
        <taxon>Alphaproteobacteria</taxon>
        <taxon>Hyphomicrobiales</taxon>
        <taxon>Boseaceae</taxon>
        <taxon>Bosea</taxon>
    </lineage>
</organism>
<gene>
    <name evidence="2" type="ORF">BHK69_08205</name>
</gene>
<evidence type="ECO:0000313" key="2">
    <source>
        <dbReference type="EMBL" id="AOO84289.1"/>
    </source>
</evidence>
<sequence>MSPVQAQTAAPATPAAPAMPVTCTQAELTKLDTDASKLTDATKKTAATKEMTLAKEMLAKKDMKGCTTHMDNAMKLMPSKS</sequence>
<proteinExistence type="predicted"/>
<accession>A0A1D7UA95</accession>